<name>A0ABT1JCZ0_ACTCY</name>
<reference evidence="2 3" key="2">
    <citation type="submission" date="2022-06" db="EMBL/GenBank/DDBJ databases">
        <title>Genomic Encyclopedia of Type Strains, Phase I: the one thousand microbial genomes (KMG-I) project.</title>
        <authorList>
            <person name="Kyrpides N."/>
        </authorList>
    </citation>
    <scope>NUCLEOTIDE SEQUENCE [LARGE SCALE GENOMIC DNA]</scope>
    <source>
        <strain evidence="2 3">DSM 43889</strain>
    </source>
</reference>
<dbReference type="SUPFAM" id="SSF53474">
    <property type="entry name" value="alpha/beta-Hydrolases"/>
    <property type="match status" value="1"/>
</dbReference>
<feature type="domain" description="Thioesterase TesA-like" evidence="1">
    <location>
        <begin position="28"/>
        <end position="286"/>
    </location>
</feature>
<accession>A0ABT1JCZ0</accession>
<dbReference type="EMBL" id="AUBJ02000001">
    <property type="protein sequence ID" value="MCP2330357.1"/>
    <property type="molecule type" value="Genomic_DNA"/>
</dbReference>
<dbReference type="Gene3D" id="3.40.50.1820">
    <property type="entry name" value="alpha/beta hydrolase"/>
    <property type="match status" value="1"/>
</dbReference>
<gene>
    <name evidence="2" type="ORF">G443_000627</name>
</gene>
<dbReference type="Proteomes" id="UP000791080">
    <property type="component" value="Unassembled WGS sequence"/>
</dbReference>
<dbReference type="SMART" id="SM00824">
    <property type="entry name" value="PKS_TE"/>
    <property type="match status" value="1"/>
</dbReference>
<sequence length="302" mass="31961">MTPAPDTRPLLRQLARGPAERRAALIHPGGLPATHYRPLAAALAAHGTPYLVDLDALPQFVFAARHGGDTDLSGLVDTVTEVLDAHHLLDQRTTLGGWSGGGTLACAIATGLPPPRRPGRLVLLDSLPPWSGTGADSIEDTAALLPEFGRYLAARAGVPAPDPGAIRPAPPPGQEQANSHDQWLWGFRQAALAVGALDEGVGLPGLRKVFQSYRWGLLRNRRLGSGAAPGAVTMPTTLIRARDSIIPDDDVPGWRAVPHLRTVVVPGNHYTMLTEPASVELISAELAEDTPAVRDPLRLGPR</sequence>
<protein>
    <submittedName>
        <fullName evidence="2">Pimeloyl-ACP methyl ester carboxylesterase</fullName>
    </submittedName>
</protein>
<dbReference type="InterPro" id="IPR020802">
    <property type="entry name" value="TesA-like"/>
</dbReference>
<comment type="caution">
    <text evidence="2">The sequence shown here is derived from an EMBL/GenBank/DDBJ whole genome shotgun (WGS) entry which is preliminary data.</text>
</comment>
<dbReference type="RefSeq" id="WP_026418105.1">
    <property type="nucleotide sequence ID" value="NZ_AUBJ02000001.1"/>
</dbReference>
<evidence type="ECO:0000259" key="1">
    <source>
        <dbReference type="SMART" id="SM00824"/>
    </source>
</evidence>
<proteinExistence type="predicted"/>
<reference evidence="2 3" key="1">
    <citation type="submission" date="2013-07" db="EMBL/GenBank/DDBJ databases">
        <authorList>
            <consortium name="DOE Joint Genome Institute"/>
            <person name="Reeve W."/>
            <person name="Huntemann M."/>
            <person name="Han J."/>
            <person name="Chen A."/>
            <person name="Kyrpides N."/>
            <person name="Mavromatis K."/>
            <person name="Markowitz V."/>
            <person name="Palaniappan K."/>
            <person name="Ivanova N."/>
            <person name="Schaumberg A."/>
            <person name="Pati A."/>
            <person name="Liolios K."/>
            <person name="Nordberg H.P."/>
            <person name="Cantor M.N."/>
            <person name="Hua S.X."/>
            <person name="Woyke T."/>
        </authorList>
    </citation>
    <scope>NUCLEOTIDE SEQUENCE [LARGE SCALE GENOMIC DNA]</scope>
    <source>
        <strain evidence="2 3">DSM 43889</strain>
    </source>
</reference>
<keyword evidence="3" id="KW-1185">Reference proteome</keyword>
<dbReference type="InterPro" id="IPR029058">
    <property type="entry name" value="AB_hydrolase_fold"/>
</dbReference>
<evidence type="ECO:0000313" key="3">
    <source>
        <dbReference type="Proteomes" id="UP000791080"/>
    </source>
</evidence>
<evidence type="ECO:0000313" key="2">
    <source>
        <dbReference type="EMBL" id="MCP2330357.1"/>
    </source>
</evidence>
<organism evidence="2 3">
    <name type="scientific">Actinoalloteichus caeruleus DSM 43889</name>
    <dbReference type="NCBI Taxonomy" id="1120930"/>
    <lineage>
        <taxon>Bacteria</taxon>
        <taxon>Bacillati</taxon>
        <taxon>Actinomycetota</taxon>
        <taxon>Actinomycetes</taxon>
        <taxon>Pseudonocardiales</taxon>
        <taxon>Pseudonocardiaceae</taxon>
        <taxon>Actinoalloteichus</taxon>
        <taxon>Actinoalloteichus cyanogriseus</taxon>
    </lineage>
</organism>